<dbReference type="Proteomes" id="UP001652445">
    <property type="component" value="Unassembled WGS sequence"/>
</dbReference>
<organism evidence="8 9">
    <name type="scientific">Paenibacillus baimaensis</name>
    <dbReference type="NCBI Taxonomy" id="2982185"/>
    <lineage>
        <taxon>Bacteria</taxon>
        <taxon>Bacillati</taxon>
        <taxon>Bacillota</taxon>
        <taxon>Bacilli</taxon>
        <taxon>Bacillales</taxon>
        <taxon>Paenibacillaceae</taxon>
        <taxon>Paenibacillus</taxon>
    </lineage>
</organism>
<accession>A0ABT2UPM4</accession>
<evidence type="ECO:0000256" key="6">
    <source>
        <dbReference type="ARBA" id="ARBA00023136"/>
    </source>
</evidence>
<keyword evidence="4 7" id="KW-0812">Transmembrane</keyword>
<evidence type="ECO:0000256" key="2">
    <source>
        <dbReference type="ARBA" id="ARBA00005262"/>
    </source>
</evidence>
<feature type="transmembrane region" description="Helical" evidence="7">
    <location>
        <begin position="85"/>
        <end position="106"/>
    </location>
</feature>
<keyword evidence="9" id="KW-1185">Reference proteome</keyword>
<evidence type="ECO:0000256" key="5">
    <source>
        <dbReference type="ARBA" id="ARBA00022989"/>
    </source>
</evidence>
<comment type="caution">
    <text evidence="8">The sequence shown here is derived from an EMBL/GenBank/DDBJ whole genome shotgun (WGS) entry which is preliminary data.</text>
</comment>
<dbReference type="InterPro" id="IPR003370">
    <property type="entry name" value="Chromate_transpt"/>
</dbReference>
<dbReference type="Pfam" id="PF02417">
    <property type="entry name" value="Chromate_transp"/>
    <property type="match status" value="1"/>
</dbReference>
<reference evidence="8 9" key="1">
    <citation type="submission" date="2022-09" db="EMBL/GenBank/DDBJ databases">
        <authorList>
            <person name="Han X.L."/>
            <person name="Wang Q."/>
            <person name="Lu T."/>
        </authorList>
    </citation>
    <scope>NUCLEOTIDE SEQUENCE [LARGE SCALE GENOMIC DNA]</scope>
    <source>
        <strain evidence="8 9">WQ 127069</strain>
    </source>
</reference>
<sequence>MTNNEQNMTTVIGQIFWSFCKISPISFGGGYAMIPAIEKEVVEQRKWMDEEEISGALSIAGSAPGGIGVNAATIIGYRVAGLRGAIAAIIGIGLPTFIIMMALAIGYTTVEDSVKASAAFEGIHSAVVAFIAVAGWRMLKSAVHDKSTLIIVAGALAALLFTSIHPALLLLIGTIAGIWIFKMKEKLKDVPPPTKTGGRTAPVPGPIQAGQYIWGDGI</sequence>
<dbReference type="InterPro" id="IPR052518">
    <property type="entry name" value="CHR_Transporter"/>
</dbReference>
<name>A0ABT2UPM4_9BACL</name>
<feature type="transmembrane region" description="Helical" evidence="7">
    <location>
        <begin position="15"/>
        <end position="34"/>
    </location>
</feature>
<comment type="similarity">
    <text evidence="2">Belongs to the chromate ion transporter (CHR) (TC 2.A.51) family.</text>
</comment>
<evidence type="ECO:0000256" key="3">
    <source>
        <dbReference type="ARBA" id="ARBA00022475"/>
    </source>
</evidence>
<feature type="transmembrane region" description="Helical" evidence="7">
    <location>
        <begin position="148"/>
        <end position="181"/>
    </location>
</feature>
<evidence type="ECO:0000313" key="8">
    <source>
        <dbReference type="EMBL" id="MCU6796603.1"/>
    </source>
</evidence>
<evidence type="ECO:0000256" key="4">
    <source>
        <dbReference type="ARBA" id="ARBA00022692"/>
    </source>
</evidence>
<evidence type="ECO:0000256" key="1">
    <source>
        <dbReference type="ARBA" id="ARBA00004651"/>
    </source>
</evidence>
<evidence type="ECO:0000256" key="7">
    <source>
        <dbReference type="SAM" id="Phobius"/>
    </source>
</evidence>
<keyword evidence="3" id="KW-1003">Cell membrane</keyword>
<protein>
    <submittedName>
        <fullName evidence="8">Chromate transporter</fullName>
    </submittedName>
</protein>
<keyword evidence="5 7" id="KW-1133">Transmembrane helix</keyword>
<dbReference type="PANTHER" id="PTHR43663:SF1">
    <property type="entry name" value="CHROMATE TRANSPORTER"/>
    <property type="match status" value="1"/>
</dbReference>
<evidence type="ECO:0000313" key="9">
    <source>
        <dbReference type="Proteomes" id="UP001652445"/>
    </source>
</evidence>
<keyword evidence="6 7" id="KW-0472">Membrane</keyword>
<dbReference type="EMBL" id="JAOQIO010000107">
    <property type="protein sequence ID" value="MCU6796603.1"/>
    <property type="molecule type" value="Genomic_DNA"/>
</dbReference>
<feature type="transmembrane region" description="Helical" evidence="7">
    <location>
        <begin position="55"/>
        <end position="79"/>
    </location>
</feature>
<dbReference type="PANTHER" id="PTHR43663">
    <property type="entry name" value="CHROMATE TRANSPORT PROTEIN-RELATED"/>
    <property type="match status" value="1"/>
</dbReference>
<gene>
    <name evidence="8" type="ORF">OB236_31210</name>
</gene>
<proteinExistence type="inferred from homology"/>
<comment type="subcellular location">
    <subcellularLocation>
        <location evidence="1">Cell membrane</location>
        <topology evidence="1">Multi-pass membrane protein</topology>
    </subcellularLocation>
</comment>
<dbReference type="RefSeq" id="WP_262687452.1">
    <property type="nucleotide sequence ID" value="NZ_JAOQIO010000107.1"/>
</dbReference>
<feature type="transmembrane region" description="Helical" evidence="7">
    <location>
        <begin position="118"/>
        <end position="136"/>
    </location>
</feature>